<dbReference type="eggNOG" id="KOG0297">
    <property type="taxonomic scope" value="Eukaryota"/>
</dbReference>
<dbReference type="InterPro" id="IPR001841">
    <property type="entry name" value="Znf_RING"/>
</dbReference>
<evidence type="ECO:0000256" key="5">
    <source>
        <dbReference type="ARBA" id="ARBA00022771"/>
    </source>
</evidence>
<proteinExistence type="predicted"/>
<organism evidence="11 12">
    <name type="scientific">Trichoplax adhaerens</name>
    <name type="common">Trichoplax reptans</name>
    <dbReference type="NCBI Taxonomy" id="10228"/>
    <lineage>
        <taxon>Eukaryota</taxon>
        <taxon>Metazoa</taxon>
        <taxon>Placozoa</taxon>
        <taxon>Uniplacotomia</taxon>
        <taxon>Trichoplacea</taxon>
        <taxon>Trichoplacidae</taxon>
        <taxon>Trichoplax</taxon>
    </lineage>
</organism>
<dbReference type="GO" id="GO:0035591">
    <property type="term" value="F:signaling adaptor activity"/>
    <property type="evidence" value="ECO:0000318"/>
    <property type="project" value="GO_Central"/>
</dbReference>
<evidence type="ECO:0000313" key="11">
    <source>
        <dbReference type="EMBL" id="EDV24108.1"/>
    </source>
</evidence>
<dbReference type="OMA" id="FLCDTIQ"/>
<keyword evidence="3 7" id="KW-0479">Metal-binding</keyword>
<evidence type="ECO:0000259" key="10">
    <source>
        <dbReference type="PROSITE" id="PS50145"/>
    </source>
</evidence>
<name>B3RYY7_TRIAD</name>
<gene>
    <name evidence="11" type="ORF">TRIADDRAFT_27129</name>
</gene>
<accession>B3RYY7</accession>
<evidence type="ECO:0000256" key="2">
    <source>
        <dbReference type="ARBA" id="ARBA00022490"/>
    </source>
</evidence>
<dbReference type="GO" id="GO:0005737">
    <property type="term" value="C:cytoplasm"/>
    <property type="evidence" value="ECO:0000318"/>
    <property type="project" value="GO_Central"/>
</dbReference>
<dbReference type="FunCoup" id="B3RYY7">
    <property type="interactions" value="201"/>
</dbReference>
<dbReference type="CDD" id="cd23126">
    <property type="entry name" value="mRING-HC-C3HC3D_TRAF4-like"/>
    <property type="match status" value="1"/>
</dbReference>
<feature type="zinc finger region" description="TRAF-type" evidence="7">
    <location>
        <begin position="160"/>
        <end position="211"/>
    </location>
</feature>
<dbReference type="Proteomes" id="UP000009022">
    <property type="component" value="Unassembled WGS sequence"/>
</dbReference>
<dbReference type="PANTHER" id="PTHR10131:SF94">
    <property type="entry name" value="TNF RECEPTOR-ASSOCIATED FACTOR 4"/>
    <property type="match status" value="1"/>
</dbReference>
<dbReference type="STRING" id="10228.B3RYY7"/>
<keyword evidence="2" id="KW-0963">Cytoplasm</keyword>
<dbReference type="Pfam" id="PF21355">
    <property type="entry name" value="TRAF-mep_MATH"/>
    <property type="match status" value="1"/>
</dbReference>
<evidence type="ECO:0008006" key="13">
    <source>
        <dbReference type="Google" id="ProtNLM"/>
    </source>
</evidence>
<evidence type="ECO:0000256" key="7">
    <source>
        <dbReference type="PROSITE-ProRule" id="PRU00207"/>
    </source>
</evidence>
<evidence type="ECO:0000259" key="8">
    <source>
        <dbReference type="PROSITE" id="PS50089"/>
    </source>
</evidence>
<dbReference type="InterPro" id="IPR013083">
    <property type="entry name" value="Znf_RING/FYVE/PHD"/>
</dbReference>
<dbReference type="Gene3D" id="3.30.40.10">
    <property type="entry name" value="Zinc/RING finger domain, C3HC4 (zinc finger)"/>
    <property type="match status" value="3"/>
</dbReference>
<dbReference type="PROSITE" id="PS50145">
    <property type="entry name" value="ZF_TRAF"/>
    <property type="match status" value="2"/>
</dbReference>
<dbReference type="KEGG" id="tad:TRIADDRAFT_27129"/>
<comment type="subcellular location">
    <subcellularLocation>
        <location evidence="1">Cytoplasm</location>
    </subcellularLocation>
</comment>
<feature type="domain" description="TRAF-type" evidence="10">
    <location>
        <begin position="107"/>
        <end position="159"/>
    </location>
</feature>
<dbReference type="InterPro" id="IPR012227">
    <property type="entry name" value="TNF_rcpt-assoc_TRAF_met"/>
</dbReference>
<keyword evidence="4" id="KW-0677">Repeat</keyword>
<dbReference type="Pfam" id="PF02176">
    <property type="entry name" value="zf-TRAF"/>
    <property type="match status" value="1"/>
</dbReference>
<dbReference type="PROSITE" id="PS50089">
    <property type="entry name" value="ZF_RING_2"/>
    <property type="match status" value="1"/>
</dbReference>
<dbReference type="InterPro" id="IPR049342">
    <property type="entry name" value="TRAF1-6_MATH_dom"/>
</dbReference>
<dbReference type="CTD" id="6754846"/>
<dbReference type="PROSITE" id="PS50144">
    <property type="entry name" value="MATH"/>
    <property type="match status" value="1"/>
</dbReference>
<dbReference type="OrthoDB" id="5574452at2759"/>
<feature type="zinc finger region" description="TRAF-type" evidence="7">
    <location>
        <begin position="107"/>
        <end position="159"/>
    </location>
</feature>
<dbReference type="InterPro" id="IPR018957">
    <property type="entry name" value="Znf_C3HC4_RING-type"/>
</dbReference>
<dbReference type="Gene3D" id="2.60.210.10">
    <property type="entry name" value="Apoptosis, Tumor Necrosis Factor Receptor Associated Protein 2, Chain A"/>
    <property type="match status" value="1"/>
</dbReference>
<feature type="domain" description="TRAF-type" evidence="10">
    <location>
        <begin position="160"/>
        <end position="211"/>
    </location>
</feature>
<evidence type="ECO:0000313" key="12">
    <source>
        <dbReference type="Proteomes" id="UP000009022"/>
    </source>
</evidence>
<dbReference type="SUPFAM" id="SSF49599">
    <property type="entry name" value="TRAF domain-like"/>
    <property type="match status" value="2"/>
</dbReference>
<dbReference type="AlphaFoldDB" id="B3RYY7"/>
<dbReference type="InterPro" id="IPR002083">
    <property type="entry name" value="MATH/TRAF_dom"/>
</dbReference>
<dbReference type="InterPro" id="IPR008974">
    <property type="entry name" value="TRAF-like"/>
</dbReference>
<dbReference type="GO" id="GO:0007166">
    <property type="term" value="P:cell surface receptor signaling pathway"/>
    <property type="evidence" value="ECO:0000318"/>
    <property type="project" value="GO_Central"/>
</dbReference>
<dbReference type="Pfam" id="PF00097">
    <property type="entry name" value="zf-C3HC4"/>
    <property type="match status" value="1"/>
</dbReference>
<dbReference type="EMBL" id="DS985246">
    <property type="protein sequence ID" value="EDV24108.1"/>
    <property type="molecule type" value="Genomic_DNA"/>
</dbReference>
<evidence type="ECO:0000256" key="1">
    <source>
        <dbReference type="ARBA" id="ARBA00004496"/>
    </source>
</evidence>
<feature type="domain" description="MATH" evidence="9">
    <location>
        <begin position="265"/>
        <end position="416"/>
    </location>
</feature>
<evidence type="ECO:0000259" key="9">
    <source>
        <dbReference type="PROSITE" id="PS50144"/>
    </source>
</evidence>
<evidence type="ECO:0000256" key="6">
    <source>
        <dbReference type="ARBA" id="ARBA00022833"/>
    </source>
</evidence>
<evidence type="ECO:0000256" key="3">
    <source>
        <dbReference type="ARBA" id="ARBA00022723"/>
    </source>
</evidence>
<dbReference type="HOGENOM" id="CLU_021061_4_1_1"/>
<dbReference type="PhylomeDB" id="B3RYY7"/>
<dbReference type="GO" id="GO:0008270">
    <property type="term" value="F:zinc ion binding"/>
    <property type="evidence" value="ECO:0007669"/>
    <property type="project" value="UniProtKB-KW"/>
</dbReference>
<dbReference type="SMART" id="SM00061">
    <property type="entry name" value="MATH"/>
    <property type="match status" value="1"/>
</dbReference>
<dbReference type="PANTHER" id="PTHR10131">
    <property type="entry name" value="TNF RECEPTOR ASSOCIATED FACTOR"/>
    <property type="match status" value="1"/>
</dbReference>
<dbReference type="InParanoid" id="B3RYY7"/>
<dbReference type="GO" id="GO:0042981">
    <property type="term" value="P:regulation of apoptotic process"/>
    <property type="evidence" value="ECO:0007669"/>
    <property type="project" value="InterPro"/>
</dbReference>
<dbReference type="GeneID" id="6754846"/>
<reference evidence="11 12" key="1">
    <citation type="journal article" date="2008" name="Nature">
        <title>The Trichoplax genome and the nature of placozoans.</title>
        <authorList>
            <person name="Srivastava M."/>
            <person name="Begovic E."/>
            <person name="Chapman J."/>
            <person name="Putnam N.H."/>
            <person name="Hellsten U."/>
            <person name="Kawashima T."/>
            <person name="Kuo A."/>
            <person name="Mitros T."/>
            <person name="Salamov A."/>
            <person name="Carpenter M.L."/>
            <person name="Signorovitch A.Y."/>
            <person name="Moreno M.A."/>
            <person name="Kamm K."/>
            <person name="Grimwood J."/>
            <person name="Schmutz J."/>
            <person name="Shapiro H."/>
            <person name="Grigoriev I.V."/>
            <person name="Buss L.W."/>
            <person name="Schierwater B."/>
            <person name="Dellaporta S.L."/>
            <person name="Rokhsar D.S."/>
        </authorList>
    </citation>
    <scope>NUCLEOTIDE SEQUENCE [LARGE SCALE GENOMIC DNA]</scope>
    <source>
        <strain evidence="11 12">Grell-BS-1999</strain>
    </source>
</reference>
<dbReference type="RefSeq" id="XP_002113634.1">
    <property type="nucleotide sequence ID" value="XM_002113598.1"/>
</dbReference>
<protein>
    <recommendedName>
        <fullName evidence="13">TNF receptor-associated factor</fullName>
    </recommendedName>
</protein>
<sequence>MAYNNNGYNVEFLCDVDEKYRCIVCGNVLCYPLQFKTCGHRTCSGCLKEVLRSKSNPKCPIDGVNISIENVEEDEAIHQKILTFEVCCQRHLEGCNWTGLLNDLEKHLKKCQFEIIDCPKGCKEMIERQNIEKHISTNCSKREILCEFCKCSTHYDQLKSHWNACQMYLVSCPNSDECGKIARIDFDRHIRKDCKFKPIFCPFADEGCTYKGKVHDMEKHLEKDHLQHMIIFRDQIANQERIIQKQDEIIHQQENLLQDVLQRNEHSFTYYITEYSKQFNLARKCREHSVIYSDPFTVGKYGYKLSLVIFPNGNGIGKNKYLSVYLQLMRSEYDDILAWPFHCKVTIELIDQNINFDDRKNITFSLIPDKKRKQAAFMKPKNDTFTYFGSSMLASHKQLKARHYILNDTIYLKVVVKPTGDIGV</sequence>
<feature type="domain" description="RING-type" evidence="8">
    <location>
        <begin position="22"/>
        <end position="62"/>
    </location>
</feature>
<keyword evidence="6 7" id="KW-0862">Zinc</keyword>
<dbReference type="SUPFAM" id="SSF57850">
    <property type="entry name" value="RING/U-box"/>
    <property type="match status" value="1"/>
</dbReference>
<dbReference type="GO" id="GO:0043122">
    <property type="term" value="P:regulation of canonical NF-kappaB signal transduction"/>
    <property type="evidence" value="ECO:0000318"/>
    <property type="project" value="GO_Central"/>
</dbReference>
<keyword evidence="12" id="KW-1185">Reference proteome</keyword>
<dbReference type="PIRSF" id="PIRSF015614">
    <property type="entry name" value="TRAF"/>
    <property type="match status" value="1"/>
</dbReference>
<keyword evidence="5 7" id="KW-0863">Zinc-finger</keyword>
<dbReference type="InterPro" id="IPR001293">
    <property type="entry name" value="Znf_TRAF"/>
</dbReference>
<evidence type="ECO:0000256" key="4">
    <source>
        <dbReference type="ARBA" id="ARBA00022737"/>
    </source>
</evidence>